<reference evidence="6" key="1">
    <citation type="submission" date="2025-08" db="UniProtKB">
        <authorList>
            <consortium name="RefSeq"/>
        </authorList>
    </citation>
    <scope>IDENTIFICATION</scope>
    <source>
        <tissue evidence="6">Total insect</tissue>
    </source>
</reference>
<feature type="chain" id="PRO_5028309793" evidence="3">
    <location>
        <begin position="31"/>
        <end position="225"/>
    </location>
</feature>
<feature type="domain" description="MIR" evidence="4">
    <location>
        <begin position="95"/>
        <end position="150"/>
    </location>
</feature>
<name>A0A6P8YAZ4_THRPL</name>
<feature type="domain" description="MIR" evidence="4">
    <location>
        <begin position="33"/>
        <end position="87"/>
    </location>
</feature>
<dbReference type="Proteomes" id="UP000515158">
    <property type="component" value="Unplaced"/>
</dbReference>
<evidence type="ECO:0000313" key="6">
    <source>
        <dbReference type="RefSeq" id="XP_034233401.1"/>
    </source>
</evidence>
<dbReference type="OrthoDB" id="5588846at2759"/>
<dbReference type="PROSITE" id="PS50919">
    <property type="entry name" value="MIR"/>
    <property type="match status" value="2"/>
</dbReference>
<protein>
    <submittedName>
        <fullName evidence="6">Stromal cell-derived factor 2</fullName>
    </submittedName>
</protein>
<dbReference type="Pfam" id="PF02815">
    <property type="entry name" value="MIR"/>
    <property type="match status" value="1"/>
</dbReference>
<dbReference type="InParanoid" id="A0A6P8YAZ4"/>
<gene>
    <name evidence="6" type="primary">LOC117640697</name>
</gene>
<proteinExistence type="predicted"/>
<dbReference type="GeneID" id="117640697"/>
<dbReference type="PANTHER" id="PTHR46809">
    <property type="entry name" value="STROMAL CELL-DERIVED FACTOR 2-LIKE PROTEIN"/>
    <property type="match status" value="1"/>
</dbReference>
<evidence type="ECO:0000256" key="3">
    <source>
        <dbReference type="SAM" id="SignalP"/>
    </source>
</evidence>
<evidence type="ECO:0000256" key="2">
    <source>
        <dbReference type="ARBA" id="ARBA00022737"/>
    </source>
</evidence>
<dbReference type="KEGG" id="tpal:117640697"/>
<dbReference type="Gene3D" id="2.80.10.50">
    <property type="match status" value="1"/>
</dbReference>
<dbReference type="RefSeq" id="XP_034233401.1">
    <property type="nucleotide sequence ID" value="XM_034377510.1"/>
</dbReference>
<dbReference type="CDD" id="cd23293">
    <property type="entry name" value="beta-trefoil_MIR_SDF2_meta"/>
    <property type="match status" value="1"/>
</dbReference>
<dbReference type="FunCoup" id="A0A6P8YAZ4">
    <property type="interactions" value="1285"/>
</dbReference>
<evidence type="ECO:0000259" key="4">
    <source>
        <dbReference type="PROSITE" id="PS50919"/>
    </source>
</evidence>
<dbReference type="InterPro" id="IPR016093">
    <property type="entry name" value="MIR_motif"/>
</dbReference>
<dbReference type="PANTHER" id="PTHR46809:SF2">
    <property type="entry name" value="GH21273P"/>
    <property type="match status" value="1"/>
</dbReference>
<keyword evidence="2" id="KW-0677">Repeat</keyword>
<keyword evidence="5" id="KW-1185">Reference proteome</keyword>
<feature type="signal peptide" evidence="3">
    <location>
        <begin position="1"/>
        <end position="30"/>
    </location>
</feature>
<dbReference type="AlphaFoldDB" id="A0A6P8YAZ4"/>
<organism evidence="6">
    <name type="scientific">Thrips palmi</name>
    <name type="common">Melon thrips</name>
    <dbReference type="NCBI Taxonomy" id="161013"/>
    <lineage>
        <taxon>Eukaryota</taxon>
        <taxon>Metazoa</taxon>
        <taxon>Ecdysozoa</taxon>
        <taxon>Arthropoda</taxon>
        <taxon>Hexapoda</taxon>
        <taxon>Insecta</taxon>
        <taxon>Pterygota</taxon>
        <taxon>Neoptera</taxon>
        <taxon>Paraneoptera</taxon>
        <taxon>Thysanoptera</taxon>
        <taxon>Terebrantia</taxon>
        <taxon>Thripoidea</taxon>
        <taxon>Thripidae</taxon>
        <taxon>Thrips</taxon>
    </lineage>
</organism>
<sequence>MSLFDRNTMSKNLNILVLLCVILFFNHALGKSARYVSCGSVLKLMNSATKVRLHSHDVKYGTGSGQQSVTGVEEKDDGNSHWVVKAENGKQCTRGEPIQCGSIIRLEHLSTNKNLHSHLFPSPISNKQEISAYGSNGVGDTGDNWKLICDGSFWDRKGEVSFQHIDTDVYLGVSGRQFGRPISGQAEVIGDFSISSSSQWLAMEGLFIHKNEFDSRTVSHDPSEL</sequence>
<dbReference type="InterPro" id="IPR036300">
    <property type="entry name" value="MIR_dom_sf"/>
</dbReference>
<evidence type="ECO:0000256" key="1">
    <source>
        <dbReference type="ARBA" id="ARBA00022729"/>
    </source>
</evidence>
<evidence type="ECO:0000313" key="5">
    <source>
        <dbReference type="Proteomes" id="UP000515158"/>
    </source>
</evidence>
<keyword evidence="1 3" id="KW-0732">Signal</keyword>
<dbReference type="SUPFAM" id="SSF82109">
    <property type="entry name" value="MIR domain"/>
    <property type="match status" value="1"/>
</dbReference>
<accession>A0A6P8YAZ4</accession>
<dbReference type="SMART" id="SM00472">
    <property type="entry name" value="MIR"/>
    <property type="match status" value="3"/>
</dbReference>